<dbReference type="EMBL" id="GL888033">
    <property type="protein sequence ID" value="EGI69049.1"/>
    <property type="molecule type" value="Genomic_DNA"/>
</dbReference>
<organism evidence="3">
    <name type="scientific">Acromyrmex echinatior</name>
    <name type="common">Panamanian leafcutter ant</name>
    <name type="synonym">Acromyrmex octospinosus echinatior</name>
    <dbReference type="NCBI Taxonomy" id="103372"/>
    <lineage>
        <taxon>Eukaryota</taxon>
        <taxon>Metazoa</taxon>
        <taxon>Ecdysozoa</taxon>
        <taxon>Arthropoda</taxon>
        <taxon>Hexapoda</taxon>
        <taxon>Insecta</taxon>
        <taxon>Pterygota</taxon>
        <taxon>Neoptera</taxon>
        <taxon>Endopterygota</taxon>
        <taxon>Hymenoptera</taxon>
        <taxon>Apocrita</taxon>
        <taxon>Aculeata</taxon>
        <taxon>Formicoidea</taxon>
        <taxon>Formicidae</taxon>
        <taxon>Myrmicinae</taxon>
        <taxon>Acromyrmex</taxon>
    </lineage>
</organism>
<evidence type="ECO:0000256" key="1">
    <source>
        <dbReference type="SAM" id="MobiDB-lite"/>
    </source>
</evidence>
<dbReference type="InParanoid" id="F4W9R3"/>
<gene>
    <name evidence="2" type="ORF">G5I_02219</name>
</gene>
<sequence>MVRKDWSIEFFTLDNKNGYELLQKSAAPHDLALFVCRQYHLSLTLLLPQKSRNERPANKIVSSKSPVWHRGAAKKARRVKKGATSVRSGQERWSAIRRHVNLSRGRSVPPSGKRSQTARVRLHFLRQARGKSLIGKSPSDYEAWKPSRRAHGALRAGGDSFRFVDEGAGSSSSSSLLRKIRSPDNCDLSSREGNPKRGGKRNRARRKEEEEKGRETVPDNTTCSDTTNLLQDAFGTSCVNSEYKLVCRVALEIMSFLRKGIHKLISKTCYSESSK</sequence>
<feature type="region of interest" description="Disordered" evidence="1">
    <location>
        <begin position="168"/>
        <end position="223"/>
    </location>
</feature>
<feature type="compositionally biased region" description="Basic and acidic residues" evidence="1">
    <location>
        <begin position="206"/>
        <end position="217"/>
    </location>
</feature>
<name>F4W9R3_ACREC</name>
<reference evidence="2" key="1">
    <citation type="submission" date="2011-02" db="EMBL/GenBank/DDBJ databases">
        <title>The genome of the leaf-cutting ant Acromyrmex echinatior suggests key adaptations to social evolution and fungus farming.</title>
        <authorList>
            <person name="Nygaard S."/>
            <person name="Zhang G."/>
        </authorList>
    </citation>
    <scope>NUCLEOTIDE SEQUENCE</scope>
</reference>
<dbReference type="AlphaFoldDB" id="F4W9R3"/>
<protein>
    <submittedName>
        <fullName evidence="2">Uncharacterized protein</fullName>
    </submittedName>
</protein>
<dbReference type="Proteomes" id="UP000007755">
    <property type="component" value="Unassembled WGS sequence"/>
</dbReference>
<evidence type="ECO:0000313" key="2">
    <source>
        <dbReference type="EMBL" id="EGI69049.1"/>
    </source>
</evidence>
<keyword evidence="3" id="KW-1185">Reference proteome</keyword>
<accession>F4W9R3</accession>
<proteinExistence type="predicted"/>
<evidence type="ECO:0000313" key="3">
    <source>
        <dbReference type="Proteomes" id="UP000007755"/>
    </source>
</evidence>
<feature type="compositionally biased region" description="Basic and acidic residues" evidence="1">
    <location>
        <begin position="181"/>
        <end position="195"/>
    </location>
</feature>